<keyword evidence="1" id="KW-0479">Metal-binding</keyword>
<dbReference type="OrthoDB" id="5839404at2759"/>
<keyword evidence="3" id="KW-0862">Zinc</keyword>
<dbReference type="Proteomes" id="UP000322000">
    <property type="component" value="Chromosome 3"/>
</dbReference>
<dbReference type="CTD" id="121355"/>
<name>A0A7E5X4A5_TRINI</name>
<reference evidence="6" key="1">
    <citation type="submission" date="2025-08" db="UniProtKB">
        <authorList>
            <consortium name="RefSeq"/>
        </authorList>
    </citation>
    <scope>IDENTIFICATION</scope>
</reference>
<dbReference type="InParanoid" id="A0A7E5X4A5"/>
<accession>A0A7E5X4A5</accession>
<evidence type="ECO:0000313" key="5">
    <source>
        <dbReference type="Proteomes" id="UP000322000"/>
    </source>
</evidence>
<dbReference type="GO" id="GO:0008270">
    <property type="term" value="F:zinc ion binding"/>
    <property type="evidence" value="ECO:0007669"/>
    <property type="project" value="UniProtKB-KW"/>
</dbReference>
<organism evidence="5 6">
    <name type="scientific">Trichoplusia ni</name>
    <name type="common">Cabbage looper</name>
    <dbReference type="NCBI Taxonomy" id="7111"/>
    <lineage>
        <taxon>Eukaryota</taxon>
        <taxon>Metazoa</taxon>
        <taxon>Ecdysozoa</taxon>
        <taxon>Arthropoda</taxon>
        <taxon>Hexapoda</taxon>
        <taxon>Insecta</taxon>
        <taxon>Pterygota</taxon>
        <taxon>Neoptera</taxon>
        <taxon>Endopterygota</taxon>
        <taxon>Lepidoptera</taxon>
        <taxon>Glossata</taxon>
        <taxon>Ditrysia</taxon>
        <taxon>Noctuoidea</taxon>
        <taxon>Noctuidae</taxon>
        <taxon>Plusiinae</taxon>
        <taxon>Trichoplusia</taxon>
    </lineage>
</organism>
<dbReference type="GeneID" id="113509018"/>
<evidence type="ECO:0000256" key="2">
    <source>
        <dbReference type="ARBA" id="ARBA00022771"/>
    </source>
</evidence>
<dbReference type="KEGG" id="tnl:113509018"/>
<feature type="domain" description="CHHC U11-48K-type" evidence="4">
    <location>
        <begin position="40"/>
        <end position="67"/>
    </location>
</feature>
<dbReference type="PROSITE" id="PS51800">
    <property type="entry name" value="ZF_CHHC_U11_48K"/>
    <property type="match status" value="2"/>
</dbReference>
<dbReference type="InterPro" id="IPR036236">
    <property type="entry name" value="Znf_C2H2_sf"/>
</dbReference>
<protein>
    <submittedName>
        <fullName evidence="6">Gametocyte-specific factor 1-like</fullName>
    </submittedName>
</protein>
<evidence type="ECO:0000256" key="3">
    <source>
        <dbReference type="ARBA" id="ARBA00022833"/>
    </source>
</evidence>
<dbReference type="SUPFAM" id="SSF57667">
    <property type="entry name" value="beta-beta-alpha zinc fingers"/>
    <property type="match status" value="1"/>
</dbReference>
<keyword evidence="2" id="KW-0863">Zinc-finger</keyword>
<dbReference type="Pfam" id="PF05253">
    <property type="entry name" value="zf-U11-48K"/>
    <property type="match status" value="2"/>
</dbReference>
<keyword evidence="5" id="KW-1185">Reference proteome</keyword>
<evidence type="ECO:0000259" key="4">
    <source>
        <dbReference type="PROSITE" id="PS51800"/>
    </source>
</evidence>
<dbReference type="AlphaFoldDB" id="A0A7E5X4A5"/>
<feature type="domain" description="CHHC U11-48K-type" evidence="4">
    <location>
        <begin position="8"/>
        <end position="35"/>
    </location>
</feature>
<proteinExistence type="predicted"/>
<gene>
    <name evidence="6" type="primary">LOC113509018</name>
</gene>
<dbReference type="RefSeq" id="XP_026748055.1">
    <property type="nucleotide sequence ID" value="XM_026892254.1"/>
</dbReference>
<dbReference type="InterPro" id="IPR022776">
    <property type="entry name" value="TRM13/UPF0224_CHHC_Znf_dom"/>
</dbReference>
<evidence type="ECO:0000313" key="6">
    <source>
        <dbReference type="RefSeq" id="XP_026748055.1"/>
    </source>
</evidence>
<evidence type="ECO:0000256" key="1">
    <source>
        <dbReference type="ARBA" id="ARBA00022723"/>
    </source>
</evidence>
<sequence length="143" mass="16763">MEPKPHDMISCPYNMAHQVEHYRMHIHLQKCRKQHPDSKKVPCPFDATHVVNDVELDYHVSTCPKRHMLDTQLYVMDDDHRPTVPVVQSAPDTSDDWENEYHTSYKPDFSKKGAHMIVKIKGATPSERRKARMEAIKNYKPLE</sequence>